<dbReference type="InterPro" id="IPR029045">
    <property type="entry name" value="ClpP/crotonase-like_dom_sf"/>
</dbReference>
<dbReference type="PANTHER" id="PTHR11941">
    <property type="entry name" value="ENOYL-COA HYDRATASE-RELATED"/>
    <property type="match status" value="1"/>
</dbReference>
<dbReference type="InterPro" id="IPR018376">
    <property type="entry name" value="Enoyl-CoA_hyd/isom_CS"/>
</dbReference>
<proteinExistence type="inferred from homology"/>
<dbReference type="AlphaFoldDB" id="A0A934JVV9"/>
<dbReference type="SUPFAM" id="SSF52096">
    <property type="entry name" value="ClpP/crotonase"/>
    <property type="match status" value="1"/>
</dbReference>
<comment type="caution">
    <text evidence="3">The sequence shown here is derived from an EMBL/GenBank/DDBJ whole genome shotgun (WGS) entry which is preliminary data.</text>
</comment>
<dbReference type="GO" id="GO:0003824">
    <property type="term" value="F:catalytic activity"/>
    <property type="evidence" value="ECO:0007669"/>
    <property type="project" value="InterPro"/>
</dbReference>
<comment type="similarity">
    <text evidence="1 2">Belongs to the enoyl-CoA hydratase/isomerase family.</text>
</comment>
<reference evidence="3 4" key="1">
    <citation type="submission" date="2020-10" db="EMBL/GenBank/DDBJ databases">
        <title>Ca. Dormibacterota MAGs.</title>
        <authorList>
            <person name="Montgomery K."/>
        </authorList>
    </citation>
    <scope>NUCLEOTIDE SEQUENCE [LARGE SCALE GENOMIC DNA]</scope>
    <source>
        <strain evidence="3">SC8812_S17_18</strain>
    </source>
</reference>
<dbReference type="PANTHER" id="PTHR11941:SF127">
    <property type="entry name" value="ENOYL-COA HYDRATASE ECHA18 (ENOYL HYDRASE) (UNSATURATED ACYL-COA HYDRATASE) (CROTONASE)-RELATED"/>
    <property type="match status" value="1"/>
</dbReference>
<dbReference type="InterPro" id="IPR001753">
    <property type="entry name" value="Enoyl-CoA_hydra/iso"/>
</dbReference>
<dbReference type="GO" id="GO:0006635">
    <property type="term" value="P:fatty acid beta-oxidation"/>
    <property type="evidence" value="ECO:0007669"/>
    <property type="project" value="TreeGrafter"/>
</dbReference>
<evidence type="ECO:0000313" key="3">
    <source>
        <dbReference type="EMBL" id="MBJ7593995.1"/>
    </source>
</evidence>
<dbReference type="RefSeq" id="WP_337309816.1">
    <property type="nucleotide sequence ID" value="NZ_JAEKNS010000046.1"/>
</dbReference>
<dbReference type="PROSITE" id="PS00166">
    <property type="entry name" value="ENOYL_COA_HYDRATASE"/>
    <property type="match status" value="1"/>
</dbReference>
<dbReference type="Gene3D" id="3.90.226.10">
    <property type="entry name" value="2-enoyl-CoA Hydratase, Chain A, domain 1"/>
    <property type="match status" value="1"/>
</dbReference>
<evidence type="ECO:0000313" key="4">
    <source>
        <dbReference type="Proteomes" id="UP000606991"/>
    </source>
</evidence>
<dbReference type="EMBL" id="JAEKNS010000046">
    <property type="protein sequence ID" value="MBJ7593995.1"/>
    <property type="molecule type" value="Genomic_DNA"/>
</dbReference>
<accession>A0A934JVV9</accession>
<sequence length="261" mass="26992">MSRVMAPQVTRSSGGRVARIVIGPGVRRNALTSAGWAGIERAVGRLATDDSLRVVVIEGASGWFCAGSDIREWDAASMDDVELSFQRMEAACRAVEELPVPVIGKVRGAAAGAGCQLALACDLRVMSDNASIGMPIAVLGILVSVSFANRLTAVAGAAAARELLYTGRMVGAEEAVRLGLANACVRGEDLDRRVDQVIDSILGASGAAVRAAKSAVSAIQAPARVAAGAVAGGSPVAYDDFSKGVDAFLHRRRARAHRLAR</sequence>
<evidence type="ECO:0000256" key="1">
    <source>
        <dbReference type="ARBA" id="ARBA00005254"/>
    </source>
</evidence>
<dbReference type="Proteomes" id="UP000606991">
    <property type="component" value="Unassembled WGS sequence"/>
</dbReference>
<organism evidence="3 4">
    <name type="scientific">Candidatus Aeolococcus gillhamiae</name>
    <dbReference type="NCBI Taxonomy" id="3127015"/>
    <lineage>
        <taxon>Bacteria</taxon>
        <taxon>Bacillati</taxon>
        <taxon>Candidatus Dormiibacterota</taxon>
        <taxon>Candidatus Dormibacteria</taxon>
        <taxon>Candidatus Aeolococcales</taxon>
        <taxon>Candidatus Aeolococcaceae</taxon>
        <taxon>Candidatus Aeolococcus</taxon>
    </lineage>
</organism>
<name>A0A934JVV9_9BACT</name>
<dbReference type="CDD" id="cd06558">
    <property type="entry name" value="crotonase-like"/>
    <property type="match status" value="1"/>
</dbReference>
<dbReference type="Pfam" id="PF00378">
    <property type="entry name" value="ECH_1"/>
    <property type="match status" value="1"/>
</dbReference>
<protein>
    <submittedName>
        <fullName evidence="3">Enoyl-CoA hydratase/isomerase family protein</fullName>
    </submittedName>
</protein>
<evidence type="ECO:0000256" key="2">
    <source>
        <dbReference type="RuleBase" id="RU003707"/>
    </source>
</evidence>
<gene>
    <name evidence="3" type="ORF">JF886_03895</name>
</gene>